<keyword evidence="3" id="KW-1185">Reference proteome</keyword>
<gene>
    <name evidence="2" type="ORF">DPMN_173965</name>
</gene>
<comment type="caution">
    <text evidence="2">The sequence shown here is derived from an EMBL/GenBank/DDBJ whole genome shotgun (WGS) entry which is preliminary data.</text>
</comment>
<accession>A0A9D4IGM9</accession>
<sequence>MDSRANEESARRCVMRAYGAVSLLQLCLGLLLIISGMLAIKYSQEEFHISRPPYFVGAFLVGVIIICGGICSLYVFMTEAPLLDYYYLDLPSAVKIKRARSPVQFLGGTLEISEMLQVFPTLQEMYWYETQVILACIGAIH</sequence>
<dbReference type="EMBL" id="JAIWYP010000009">
    <property type="protein sequence ID" value="KAH3772624.1"/>
    <property type="molecule type" value="Genomic_DNA"/>
</dbReference>
<dbReference type="Proteomes" id="UP000828390">
    <property type="component" value="Unassembled WGS sequence"/>
</dbReference>
<feature type="transmembrane region" description="Helical" evidence="1">
    <location>
        <begin position="21"/>
        <end position="42"/>
    </location>
</feature>
<protein>
    <submittedName>
        <fullName evidence="2">Uncharacterized protein</fullName>
    </submittedName>
</protein>
<evidence type="ECO:0000313" key="2">
    <source>
        <dbReference type="EMBL" id="KAH3772624.1"/>
    </source>
</evidence>
<reference evidence="2" key="2">
    <citation type="submission" date="2020-11" db="EMBL/GenBank/DDBJ databases">
        <authorList>
            <person name="McCartney M.A."/>
            <person name="Auch B."/>
            <person name="Kono T."/>
            <person name="Mallez S."/>
            <person name="Becker A."/>
            <person name="Gohl D.M."/>
            <person name="Silverstein K.A.T."/>
            <person name="Koren S."/>
            <person name="Bechman K.B."/>
            <person name="Herman A."/>
            <person name="Abrahante J.E."/>
            <person name="Garbe J."/>
        </authorList>
    </citation>
    <scope>NUCLEOTIDE SEQUENCE</scope>
    <source>
        <strain evidence="2">Duluth1</strain>
        <tissue evidence="2">Whole animal</tissue>
    </source>
</reference>
<proteinExistence type="predicted"/>
<keyword evidence="1" id="KW-0812">Transmembrane</keyword>
<feature type="transmembrane region" description="Helical" evidence="1">
    <location>
        <begin position="54"/>
        <end position="76"/>
    </location>
</feature>
<name>A0A9D4IGM9_DREPO</name>
<keyword evidence="1" id="KW-1133">Transmembrane helix</keyword>
<reference evidence="2" key="1">
    <citation type="journal article" date="2019" name="bioRxiv">
        <title>The Genome of the Zebra Mussel, Dreissena polymorpha: A Resource for Invasive Species Research.</title>
        <authorList>
            <person name="McCartney M.A."/>
            <person name="Auch B."/>
            <person name="Kono T."/>
            <person name="Mallez S."/>
            <person name="Zhang Y."/>
            <person name="Obille A."/>
            <person name="Becker A."/>
            <person name="Abrahante J.E."/>
            <person name="Garbe J."/>
            <person name="Badalamenti J.P."/>
            <person name="Herman A."/>
            <person name="Mangelson H."/>
            <person name="Liachko I."/>
            <person name="Sullivan S."/>
            <person name="Sone E.D."/>
            <person name="Koren S."/>
            <person name="Silverstein K.A.T."/>
            <person name="Beckman K.B."/>
            <person name="Gohl D.M."/>
        </authorList>
    </citation>
    <scope>NUCLEOTIDE SEQUENCE</scope>
    <source>
        <strain evidence="2">Duluth1</strain>
        <tissue evidence="2">Whole animal</tissue>
    </source>
</reference>
<keyword evidence="1" id="KW-0472">Membrane</keyword>
<dbReference type="AlphaFoldDB" id="A0A9D4IGM9"/>
<evidence type="ECO:0000313" key="3">
    <source>
        <dbReference type="Proteomes" id="UP000828390"/>
    </source>
</evidence>
<evidence type="ECO:0000256" key="1">
    <source>
        <dbReference type="SAM" id="Phobius"/>
    </source>
</evidence>
<organism evidence="2 3">
    <name type="scientific">Dreissena polymorpha</name>
    <name type="common">Zebra mussel</name>
    <name type="synonym">Mytilus polymorpha</name>
    <dbReference type="NCBI Taxonomy" id="45954"/>
    <lineage>
        <taxon>Eukaryota</taxon>
        <taxon>Metazoa</taxon>
        <taxon>Spiralia</taxon>
        <taxon>Lophotrochozoa</taxon>
        <taxon>Mollusca</taxon>
        <taxon>Bivalvia</taxon>
        <taxon>Autobranchia</taxon>
        <taxon>Heteroconchia</taxon>
        <taxon>Euheterodonta</taxon>
        <taxon>Imparidentia</taxon>
        <taxon>Neoheterodontei</taxon>
        <taxon>Myida</taxon>
        <taxon>Dreissenoidea</taxon>
        <taxon>Dreissenidae</taxon>
        <taxon>Dreissena</taxon>
    </lineage>
</organism>